<gene>
    <name evidence="2" type="ORF">FRC0190_00189</name>
</gene>
<evidence type="ECO:0008006" key="4">
    <source>
        <dbReference type="Google" id="ProtNLM"/>
    </source>
</evidence>
<organism evidence="2 3">
    <name type="scientific">Corynebacterium rouxii</name>
    <dbReference type="NCBI Taxonomy" id="2719119"/>
    <lineage>
        <taxon>Bacteria</taxon>
        <taxon>Bacillati</taxon>
        <taxon>Actinomycetota</taxon>
        <taxon>Actinomycetes</taxon>
        <taxon>Mycobacteriales</taxon>
        <taxon>Corynebacteriaceae</taxon>
        <taxon>Corynebacterium</taxon>
    </lineage>
</organism>
<dbReference type="AlphaFoldDB" id="A0A6I8MBF4"/>
<sequence>MTTPEQSPQQSKPPIQRKPYRRLYSGMETVATIFNVIGWLSFIAGFLLIFEDGMSGSMLIGSGMLTITVSGIWMLLCDLGQRLQARGFITN</sequence>
<evidence type="ECO:0000256" key="1">
    <source>
        <dbReference type="SAM" id="Phobius"/>
    </source>
</evidence>
<keyword evidence="1" id="KW-1133">Transmembrane helix</keyword>
<evidence type="ECO:0000313" key="3">
    <source>
        <dbReference type="Proteomes" id="UP000423525"/>
    </source>
</evidence>
<keyword evidence="1" id="KW-0812">Transmembrane</keyword>
<protein>
    <recommendedName>
        <fullName evidence="4">YrhK domain-containing protein</fullName>
    </recommendedName>
</protein>
<dbReference type="EMBL" id="LR738855">
    <property type="protein sequence ID" value="VZH84150.1"/>
    <property type="molecule type" value="Genomic_DNA"/>
</dbReference>
<keyword evidence="1" id="KW-0472">Membrane</keyword>
<name>A0A6I8MBF4_9CORY</name>
<evidence type="ECO:0000313" key="2">
    <source>
        <dbReference type="EMBL" id="VZH84150.1"/>
    </source>
</evidence>
<feature type="transmembrane region" description="Helical" evidence="1">
    <location>
        <begin position="30"/>
        <end position="50"/>
    </location>
</feature>
<proteinExistence type="predicted"/>
<dbReference type="RefSeq" id="WP_155871223.1">
    <property type="nucleotide sequence ID" value="NZ_LR738855.1"/>
</dbReference>
<accession>A0A6I8MBF4</accession>
<feature type="transmembrane region" description="Helical" evidence="1">
    <location>
        <begin position="56"/>
        <end position="76"/>
    </location>
</feature>
<dbReference type="KEGG" id="crf:FRC0190_00189"/>
<reference evidence="2 3" key="1">
    <citation type="submission" date="2019-11" db="EMBL/GenBank/DDBJ databases">
        <authorList>
            <person name="Brisse S."/>
        </authorList>
    </citation>
    <scope>NUCLEOTIDE SEQUENCE [LARGE SCALE GENOMIC DNA]</scope>
    <source>
        <strain evidence="2">FRC0190</strain>
    </source>
</reference>
<dbReference type="Proteomes" id="UP000423525">
    <property type="component" value="Chromosome"/>
</dbReference>